<name>A0A420HBN8_9PEZI</name>
<protein>
    <submittedName>
        <fullName evidence="1">Uncharacterized protein</fullName>
    </submittedName>
</protein>
<organism evidence="1 2">
    <name type="scientific">Golovinomyces cichoracearum</name>
    <dbReference type="NCBI Taxonomy" id="62708"/>
    <lineage>
        <taxon>Eukaryota</taxon>
        <taxon>Fungi</taxon>
        <taxon>Dikarya</taxon>
        <taxon>Ascomycota</taxon>
        <taxon>Pezizomycotina</taxon>
        <taxon>Leotiomycetes</taxon>
        <taxon>Erysiphales</taxon>
        <taxon>Erysiphaceae</taxon>
        <taxon>Golovinomyces</taxon>
    </lineage>
</organism>
<gene>
    <name evidence="1" type="ORF">GcM3_206019</name>
</gene>
<dbReference type="STRING" id="62708.A0A420HBN8"/>
<accession>A0A420HBN8</accession>
<reference evidence="1 2" key="1">
    <citation type="journal article" date="2018" name="BMC Genomics">
        <title>Comparative genome analyses reveal sequence features reflecting distinct modes of host-adaptation between dicot and monocot powdery mildew.</title>
        <authorList>
            <person name="Wu Y."/>
            <person name="Ma X."/>
            <person name="Pan Z."/>
            <person name="Kale S.D."/>
            <person name="Song Y."/>
            <person name="King H."/>
            <person name="Zhang Q."/>
            <person name="Presley C."/>
            <person name="Deng X."/>
            <person name="Wei C.I."/>
            <person name="Xiao S."/>
        </authorList>
    </citation>
    <scope>NUCLEOTIDE SEQUENCE [LARGE SCALE GENOMIC DNA]</scope>
    <source>
        <strain evidence="1">UMSG3</strain>
    </source>
</reference>
<dbReference type="EMBL" id="MCBQ01020665">
    <property type="protein sequence ID" value="RKF54815.1"/>
    <property type="molecule type" value="Genomic_DNA"/>
</dbReference>
<evidence type="ECO:0000313" key="2">
    <source>
        <dbReference type="Proteomes" id="UP000283383"/>
    </source>
</evidence>
<evidence type="ECO:0000313" key="1">
    <source>
        <dbReference type="EMBL" id="RKF54815.1"/>
    </source>
</evidence>
<proteinExistence type="predicted"/>
<sequence>MSNITSPVFSTVKTVQRAGLSRTVGRPKNFHKRSSSFLSCPSRDARTVVSSCNPIDRSQAYKPLGSNDTHSLHIIHRPRPSPKSYRFMPLMQGFQTTSPKISFHRLSTIDSHSLPSLKHISPVSYKVRVPLLPDNYSPNRSPNSGIELETLDDAPSKSEHFILAYHPENVTSATRCEIFGNSSDTLLEKSQVK</sequence>
<dbReference type="AlphaFoldDB" id="A0A420HBN8"/>
<comment type="caution">
    <text evidence="1">The sequence shown here is derived from an EMBL/GenBank/DDBJ whole genome shotgun (WGS) entry which is preliminary data.</text>
</comment>
<keyword evidence="2" id="KW-1185">Reference proteome</keyword>
<dbReference type="Proteomes" id="UP000283383">
    <property type="component" value="Unassembled WGS sequence"/>
</dbReference>